<feature type="transmembrane region" description="Helical" evidence="1">
    <location>
        <begin position="75"/>
        <end position="94"/>
    </location>
</feature>
<reference evidence="2 3" key="2">
    <citation type="submission" date="2019-01" db="EMBL/GenBank/DDBJ databases">
        <authorList>
            <person name="Li Y."/>
        </authorList>
    </citation>
    <scope>NUCLEOTIDE SEQUENCE [LARGE SCALE GENOMIC DNA]</scope>
    <source>
        <strain evidence="2 3">2D-5</strain>
    </source>
</reference>
<organism evidence="2 3">
    <name type="scientific">Paenirhodobacter populi</name>
    <dbReference type="NCBI Taxonomy" id="2306993"/>
    <lineage>
        <taxon>Bacteria</taxon>
        <taxon>Pseudomonadati</taxon>
        <taxon>Pseudomonadota</taxon>
        <taxon>Alphaproteobacteria</taxon>
        <taxon>Rhodobacterales</taxon>
        <taxon>Rhodobacter group</taxon>
        <taxon>Paenirhodobacter</taxon>
    </lineage>
</organism>
<name>A0A443IYH6_9RHOB</name>
<sequence>MLTFILDLIDMRSFSSLWYWIAVVVTWSMASHRVLGVPWDAVLRARRRGGAAADDFVALTRLNLRRLSALGRESGVGLTVAASGLATALIVLGFGYGFELAQALAFLVLPRMAVAGLSLRRAARLERVAEAGITPSDLVAALMRHRLLVQAIGFVSLAVTALWGMAHLIRPYL</sequence>
<feature type="transmembrane region" description="Helical" evidence="1">
    <location>
        <begin position="100"/>
        <end position="119"/>
    </location>
</feature>
<evidence type="ECO:0000313" key="2">
    <source>
        <dbReference type="EMBL" id="RWR13073.1"/>
    </source>
</evidence>
<keyword evidence="1" id="KW-1133">Transmembrane helix</keyword>
<feature type="transmembrane region" description="Helical" evidence="1">
    <location>
        <begin position="17"/>
        <end position="39"/>
    </location>
</feature>
<dbReference type="EMBL" id="SAUW01000006">
    <property type="protein sequence ID" value="RWR13073.1"/>
    <property type="molecule type" value="Genomic_DNA"/>
</dbReference>
<dbReference type="Proteomes" id="UP000285710">
    <property type="component" value="Unassembled WGS sequence"/>
</dbReference>
<keyword evidence="1" id="KW-0472">Membrane</keyword>
<evidence type="ECO:0000313" key="3">
    <source>
        <dbReference type="Proteomes" id="UP000285710"/>
    </source>
</evidence>
<feature type="transmembrane region" description="Helical" evidence="1">
    <location>
        <begin position="147"/>
        <end position="169"/>
    </location>
</feature>
<keyword evidence="1" id="KW-0812">Transmembrane</keyword>
<evidence type="ECO:0000256" key="1">
    <source>
        <dbReference type="SAM" id="Phobius"/>
    </source>
</evidence>
<reference evidence="2 3" key="1">
    <citation type="submission" date="2019-01" db="EMBL/GenBank/DDBJ databases">
        <title>Sinorhodobacter populi sp. nov. isolated from the symptomatic bark tissue of Populus euramericana canker.</title>
        <authorList>
            <person name="Xu G."/>
        </authorList>
    </citation>
    <scope>NUCLEOTIDE SEQUENCE [LARGE SCALE GENOMIC DNA]</scope>
    <source>
        <strain evidence="2 3">2D-5</strain>
    </source>
</reference>
<dbReference type="AlphaFoldDB" id="A0A443IYH6"/>
<accession>A0A443IYH6</accession>
<proteinExistence type="predicted"/>
<keyword evidence="3" id="KW-1185">Reference proteome</keyword>
<dbReference type="RefSeq" id="WP_128269393.1">
    <property type="nucleotide sequence ID" value="NZ_SAUW01000006.1"/>
</dbReference>
<comment type="caution">
    <text evidence="2">The sequence shown here is derived from an EMBL/GenBank/DDBJ whole genome shotgun (WGS) entry which is preliminary data.</text>
</comment>
<protein>
    <submittedName>
        <fullName evidence="2">Component of SufBCD complex</fullName>
    </submittedName>
</protein>
<gene>
    <name evidence="2" type="ORF">D2T33_07705</name>
</gene>